<evidence type="ECO:0000313" key="2">
    <source>
        <dbReference type="Proteomes" id="UP000790709"/>
    </source>
</evidence>
<comment type="caution">
    <text evidence="1">The sequence shown here is derived from an EMBL/GenBank/DDBJ whole genome shotgun (WGS) entry which is preliminary data.</text>
</comment>
<keyword evidence="2" id="KW-1185">Reference proteome</keyword>
<gene>
    <name evidence="1" type="ORF">BV22DRAFT_1193208</name>
</gene>
<name>A0ACB8BQH5_9AGAM</name>
<organism evidence="1 2">
    <name type="scientific">Leucogyrophana mollusca</name>
    <dbReference type="NCBI Taxonomy" id="85980"/>
    <lineage>
        <taxon>Eukaryota</taxon>
        <taxon>Fungi</taxon>
        <taxon>Dikarya</taxon>
        <taxon>Basidiomycota</taxon>
        <taxon>Agaricomycotina</taxon>
        <taxon>Agaricomycetes</taxon>
        <taxon>Agaricomycetidae</taxon>
        <taxon>Boletales</taxon>
        <taxon>Boletales incertae sedis</taxon>
        <taxon>Leucogyrophana</taxon>
    </lineage>
</organism>
<evidence type="ECO:0000313" key="1">
    <source>
        <dbReference type="EMBL" id="KAH7927909.1"/>
    </source>
</evidence>
<dbReference type="EMBL" id="MU266359">
    <property type="protein sequence ID" value="KAH7927909.1"/>
    <property type="molecule type" value="Genomic_DNA"/>
</dbReference>
<reference evidence="1" key="1">
    <citation type="journal article" date="2021" name="New Phytol.">
        <title>Evolutionary innovations through gain and loss of genes in the ectomycorrhizal Boletales.</title>
        <authorList>
            <person name="Wu G."/>
            <person name="Miyauchi S."/>
            <person name="Morin E."/>
            <person name="Kuo A."/>
            <person name="Drula E."/>
            <person name="Varga T."/>
            <person name="Kohler A."/>
            <person name="Feng B."/>
            <person name="Cao Y."/>
            <person name="Lipzen A."/>
            <person name="Daum C."/>
            <person name="Hundley H."/>
            <person name="Pangilinan J."/>
            <person name="Johnson J."/>
            <person name="Barry K."/>
            <person name="LaButti K."/>
            <person name="Ng V."/>
            <person name="Ahrendt S."/>
            <person name="Min B."/>
            <person name="Choi I.G."/>
            <person name="Park H."/>
            <person name="Plett J.M."/>
            <person name="Magnuson J."/>
            <person name="Spatafora J.W."/>
            <person name="Nagy L.G."/>
            <person name="Henrissat B."/>
            <person name="Grigoriev I.V."/>
            <person name="Yang Z.L."/>
            <person name="Xu J."/>
            <person name="Martin F.M."/>
        </authorList>
    </citation>
    <scope>NUCLEOTIDE SEQUENCE</scope>
    <source>
        <strain evidence="1">KUC20120723A-06</strain>
    </source>
</reference>
<accession>A0ACB8BQH5</accession>
<protein>
    <submittedName>
        <fullName evidence="1">Uncharacterized protein</fullName>
    </submittedName>
</protein>
<sequence length="482" mass="53018">MYENHNLPIQASPTSTSVIPHRPPKRPRLESDELHSASNQPSTQQEGATVKRERSPSPAPTTAPRQLVTSGVKRYAPYPQNCLKSCPDYRKNRAAWAAAHYRELKCLNIQKERVLFRDDGLIIDWRSSIPVWSDTLKPDASDLASTISHAHLANHNMAQRQQSFKETPRMSPSTSNRSITPADDPAKRPKIKVPVPPRPSSTRRSLVSNLTAQPTNASNTRPLSPCPPPLRLPLRPNSTESFPTPNGIPGEDTGYTADSSISTTDSQASNIITANPSTSPVADMAQSLNSPSTPAVSIRTPSLPEDTTSSQIDSQIEPSIEQEIAVMTKNFLIQYVQTFDADRASLASGYSRNATFSYRVHELPSGQSPRGCDPSVPLSENVKLGRLDITTTLMSLTPHKFTPSSAPACVNYDMMYLGEGLGMFAVCRGPLVDATDEQRLYAVHSFILRRKDDDEEDRSADGVWPLVAVSHQITIFEGKTWR</sequence>
<dbReference type="Proteomes" id="UP000790709">
    <property type="component" value="Unassembled WGS sequence"/>
</dbReference>
<proteinExistence type="predicted"/>